<comment type="caution">
    <text evidence="2">The sequence shown here is derived from an EMBL/GenBank/DDBJ whole genome shotgun (WGS) entry which is preliminary data.</text>
</comment>
<accession>A0A433Q7Q5</accession>
<name>A0A433Q7Q5_9FUNG</name>
<keyword evidence="1" id="KW-0812">Transmembrane</keyword>
<evidence type="ECO:0000313" key="3">
    <source>
        <dbReference type="Proteomes" id="UP000274822"/>
    </source>
</evidence>
<proteinExistence type="predicted"/>
<gene>
    <name evidence="2" type="ORF">BC938DRAFT_471615</name>
</gene>
<protein>
    <submittedName>
        <fullName evidence="2">Uncharacterized protein</fullName>
    </submittedName>
</protein>
<keyword evidence="1" id="KW-1133">Transmembrane helix</keyword>
<evidence type="ECO:0000313" key="2">
    <source>
        <dbReference type="EMBL" id="RUS25810.1"/>
    </source>
</evidence>
<evidence type="ECO:0000256" key="1">
    <source>
        <dbReference type="SAM" id="Phobius"/>
    </source>
</evidence>
<dbReference type="EMBL" id="RBNJ01011977">
    <property type="protein sequence ID" value="RUS25810.1"/>
    <property type="molecule type" value="Genomic_DNA"/>
</dbReference>
<keyword evidence="3" id="KW-1185">Reference proteome</keyword>
<feature type="transmembrane region" description="Helical" evidence="1">
    <location>
        <begin position="135"/>
        <end position="158"/>
    </location>
</feature>
<dbReference type="Proteomes" id="UP000274822">
    <property type="component" value="Unassembled WGS sequence"/>
</dbReference>
<sequence>MKFPFYSHCVADPTPNSFQPLYPRTKWIVVALGFFTAALITFYWLLWFLARDIAASFNTQAYYEYEEAFILADVYLGLVAVAAAISLCLDKPWAVLLSATAGSAGLYLACMDFLYDLQHGVFDFGHSTNVGGGAVELFIVLYTFSSSGYALGWSYWVIYRRMVKTSL</sequence>
<organism evidence="2 3">
    <name type="scientific">Jimgerdemannia flammicorona</name>
    <dbReference type="NCBI Taxonomy" id="994334"/>
    <lineage>
        <taxon>Eukaryota</taxon>
        <taxon>Fungi</taxon>
        <taxon>Fungi incertae sedis</taxon>
        <taxon>Mucoromycota</taxon>
        <taxon>Mucoromycotina</taxon>
        <taxon>Endogonomycetes</taxon>
        <taxon>Endogonales</taxon>
        <taxon>Endogonaceae</taxon>
        <taxon>Jimgerdemannia</taxon>
    </lineage>
</organism>
<reference evidence="2 3" key="1">
    <citation type="journal article" date="2018" name="New Phytol.">
        <title>Phylogenomics of Endogonaceae and evolution of mycorrhizas within Mucoromycota.</title>
        <authorList>
            <person name="Chang Y."/>
            <person name="Desiro A."/>
            <person name="Na H."/>
            <person name="Sandor L."/>
            <person name="Lipzen A."/>
            <person name="Clum A."/>
            <person name="Barry K."/>
            <person name="Grigoriev I.V."/>
            <person name="Martin F.M."/>
            <person name="Stajich J.E."/>
            <person name="Smith M.E."/>
            <person name="Bonito G."/>
            <person name="Spatafora J.W."/>
        </authorList>
    </citation>
    <scope>NUCLEOTIDE SEQUENCE [LARGE SCALE GENOMIC DNA]</scope>
    <source>
        <strain evidence="2 3">AD002</strain>
    </source>
</reference>
<feature type="transmembrane region" description="Helical" evidence="1">
    <location>
        <begin position="27"/>
        <end position="49"/>
    </location>
</feature>
<feature type="transmembrane region" description="Helical" evidence="1">
    <location>
        <begin position="96"/>
        <end position="115"/>
    </location>
</feature>
<dbReference type="AlphaFoldDB" id="A0A433Q7Q5"/>
<keyword evidence="1" id="KW-0472">Membrane</keyword>
<feature type="transmembrane region" description="Helical" evidence="1">
    <location>
        <begin position="69"/>
        <end position="89"/>
    </location>
</feature>